<evidence type="ECO:0000313" key="8">
    <source>
        <dbReference type="EMBL" id="MTV53993.1"/>
    </source>
</evidence>
<dbReference type="SUPFAM" id="SSF56322">
    <property type="entry name" value="ADC synthase"/>
    <property type="match status" value="1"/>
</dbReference>
<reference evidence="8 9" key="3">
    <citation type="submission" date="2019-11" db="EMBL/GenBank/DDBJ databases">
        <title>Type strains purchased from KCTC, JCM and DSMZ.</title>
        <authorList>
            <person name="Lu H."/>
        </authorList>
    </citation>
    <scope>NUCLEOTIDE SEQUENCE [LARGE SCALE GENOMIC DNA]</scope>
    <source>
        <strain evidence="8 9">KCTC 52429</strain>
    </source>
</reference>
<dbReference type="OrthoDB" id="9806579at2"/>
<dbReference type="Proteomes" id="UP000430634">
    <property type="component" value="Unassembled WGS sequence"/>
</dbReference>
<evidence type="ECO:0000256" key="3">
    <source>
        <dbReference type="ARBA" id="ARBA00012824"/>
    </source>
</evidence>
<dbReference type="AlphaFoldDB" id="A0A6I3SXS3"/>
<dbReference type="Proteomes" id="UP000622638">
    <property type="component" value="Unassembled WGS sequence"/>
</dbReference>
<evidence type="ECO:0000256" key="2">
    <source>
        <dbReference type="ARBA" id="ARBA00005297"/>
    </source>
</evidence>
<evidence type="ECO:0000313" key="9">
    <source>
        <dbReference type="Proteomes" id="UP000430634"/>
    </source>
</evidence>
<dbReference type="PANTHER" id="PTHR42839:SF2">
    <property type="entry name" value="ISOCHORISMATE SYNTHASE ENTC"/>
    <property type="match status" value="1"/>
</dbReference>
<proteinExistence type="inferred from homology"/>
<dbReference type="PANTHER" id="PTHR42839">
    <property type="entry name" value="ISOCHORISMATE SYNTHASE ENTC"/>
    <property type="match status" value="1"/>
</dbReference>
<keyword evidence="4 8" id="KW-0413">Isomerase</keyword>
<dbReference type="GO" id="GO:0009697">
    <property type="term" value="P:salicylic acid biosynthetic process"/>
    <property type="evidence" value="ECO:0007669"/>
    <property type="project" value="TreeGrafter"/>
</dbReference>
<comment type="similarity">
    <text evidence="2">Belongs to the isochorismate synthase family.</text>
</comment>
<evidence type="ECO:0000259" key="6">
    <source>
        <dbReference type="Pfam" id="PF00425"/>
    </source>
</evidence>
<keyword evidence="10" id="KW-1185">Reference proteome</keyword>
<dbReference type="NCBIfam" id="TIGR00543">
    <property type="entry name" value="isochor_syn"/>
    <property type="match status" value="1"/>
</dbReference>
<evidence type="ECO:0000313" key="10">
    <source>
        <dbReference type="Proteomes" id="UP000622638"/>
    </source>
</evidence>
<dbReference type="RefSeq" id="WP_155471298.1">
    <property type="nucleotide sequence ID" value="NZ_BMKG01000036.1"/>
</dbReference>
<dbReference type="GO" id="GO:0008909">
    <property type="term" value="F:isochorismate synthase activity"/>
    <property type="evidence" value="ECO:0007669"/>
    <property type="project" value="UniProtKB-EC"/>
</dbReference>
<sequence length="383" mass="40471">MASSLFLSPHKSVRADGIFERIGTPALGGHLQRALAQAFERARAAGIADPIAIGAIPFDIAQPSELVVPLASDIFERAAHTRPGPGTMPPILSSTSIPGEDRFKQGVRQAIANFGLSDIRKAVLSRVLEVELAGDADAGELFASLAAQNPTGYQFRVSLADGAELVGVSPELLLRKEGGRIVSNPLAGSARRQPDGDSDAAAGGALLQSAKDLREHRFVTDEIRRLLAPLCTELDVPEQPSLLSTNAMWHLSTRIEGTLRDPSLTALDLACHLHPTPAVCGYPTRQARKLIDLVEPFERGLFAGIVGWCDAHGNGEWAVTIRCGRVQGNTIRLFAGAGIVADSCPDAEWAETQGKLGTMLRALGARAPATGEPRPQGTTAEAA</sequence>
<evidence type="ECO:0000313" key="7">
    <source>
        <dbReference type="EMBL" id="GGC23361.1"/>
    </source>
</evidence>
<comment type="catalytic activity">
    <reaction evidence="1">
        <text>chorismate = isochorismate</text>
        <dbReference type="Rhea" id="RHEA:18985"/>
        <dbReference type="ChEBI" id="CHEBI:29748"/>
        <dbReference type="ChEBI" id="CHEBI:29780"/>
        <dbReference type="EC" id="5.4.4.2"/>
    </reaction>
</comment>
<accession>A0A6I3SXS3</accession>
<evidence type="ECO:0000256" key="1">
    <source>
        <dbReference type="ARBA" id="ARBA00000799"/>
    </source>
</evidence>
<dbReference type="EC" id="5.4.4.2" evidence="3"/>
<dbReference type="Gene3D" id="3.60.120.10">
    <property type="entry name" value="Anthranilate synthase"/>
    <property type="match status" value="1"/>
</dbReference>
<feature type="domain" description="Chorismate-utilising enzyme C-terminal" evidence="6">
    <location>
        <begin position="101"/>
        <end position="355"/>
    </location>
</feature>
<dbReference type="EMBL" id="BMKG01000036">
    <property type="protein sequence ID" value="GGC23361.1"/>
    <property type="molecule type" value="Genomic_DNA"/>
</dbReference>
<gene>
    <name evidence="7" type="ORF">GCM10011572_51070</name>
    <name evidence="8" type="ORF">GM672_14775</name>
</gene>
<dbReference type="InterPro" id="IPR005801">
    <property type="entry name" value="ADC_synthase"/>
</dbReference>
<reference evidence="7" key="4">
    <citation type="submission" date="2024-05" db="EMBL/GenBank/DDBJ databases">
        <authorList>
            <person name="Sun Q."/>
            <person name="Zhou Y."/>
        </authorList>
    </citation>
    <scope>NUCLEOTIDE SEQUENCE</scope>
    <source>
        <strain evidence="7">CGMCC 1.15931</strain>
    </source>
</reference>
<evidence type="ECO:0000256" key="4">
    <source>
        <dbReference type="ARBA" id="ARBA00023235"/>
    </source>
</evidence>
<comment type="caution">
    <text evidence="8">The sequence shown here is derived from an EMBL/GenBank/DDBJ whole genome shotgun (WGS) entry which is preliminary data.</text>
</comment>
<dbReference type="InterPro" id="IPR004561">
    <property type="entry name" value="IsoChor_synthase"/>
</dbReference>
<dbReference type="Pfam" id="PF00425">
    <property type="entry name" value="Chorismate_bind"/>
    <property type="match status" value="1"/>
</dbReference>
<organism evidence="8 9">
    <name type="scientific">Pseudoduganella buxea</name>
    <dbReference type="NCBI Taxonomy" id="1949069"/>
    <lineage>
        <taxon>Bacteria</taxon>
        <taxon>Pseudomonadati</taxon>
        <taxon>Pseudomonadota</taxon>
        <taxon>Betaproteobacteria</taxon>
        <taxon>Burkholderiales</taxon>
        <taxon>Oxalobacteraceae</taxon>
        <taxon>Telluria group</taxon>
        <taxon>Pseudoduganella</taxon>
    </lineage>
</organism>
<protein>
    <recommendedName>
        <fullName evidence="3">isochorismate synthase</fullName>
        <ecNumber evidence="3">5.4.4.2</ecNumber>
    </recommendedName>
    <alternativeName>
        <fullName evidence="5">Isochorismate mutase</fullName>
    </alternativeName>
</protein>
<evidence type="ECO:0000256" key="5">
    <source>
        <dbReference type="ARBA" id="ARBA00041564"/>
    </source>
</evidence>
<dbReference type="InterPro" id="IPR015890">
    <property type="entry name" value="Chorismate_C"/>
</dbReference>
<dbReference type="EMBL" id="WNKZ01000040">
    <property type="protein sequence ID" value="MTV53993.1"/>
    <property type="molecule type" value="Genomic_DNA"/>
</dbReference>
<name>A0A6I3SXS3_9BURK</name>
<reference evidence="7" key="1">
    <citation type="journal article" date="2014" name="Int. J. Syst. Evol. Microbiol.">
        <title>Complete genome of a new Firmicutes species belonging to the dominant human colonic microbiota ('Ruminococcus bicirculans') reveals two chromosomes and a selective capacity to utilize plant glucans.</title>
        <authorList>
            <consortium name="NISC Comparative Sequencing Program"/>
            <person name="Wegmann U."/>
            <person name="Louis P."/>
            <person name="Goesmann A."/>
            <person name="Henrissat B."/>
            <person name="Duncan S.H."/>
            <person name="Flint H.J."/>
        </authorList>
    </citation>
    <scope>NUCLEOTIDE SEQUENCE</scope>
    <source>
        <strain evidence="7">CGMCC 1.15931</strain>
    </source>
</reference>
<reference evidence="10" key="2">
    <citation type="journal article" date="2019" name="Int. J. Syst. Evol. Microbiol.">
        <title>The Global Catalogue of Microorganisms (GCM) 10K type strain sequencing project: providing services to taxonomists for standard genome sequencing and annotation.</title>
        <authorList>
            <consortium name="The Broad Institute Genomics Platform"/>
            <consortium name="The Broad Institute Genome Sequencing Center for Infectious Disease"/>
            <person name="Wu L."/>
            <person name="Ma J."/>
        </authorList>
    </citation>
    <scope>NUCLEOTIDE SEQUENCE [LARGE SCALE GENOMIC DNA]</scope>
    <source>
        <strain evidence="10">CGMCC 1.15931</strain>
    </source>
</reference>